<dbReference type="RefSeq" id="WP_203749889.1">
    <property type="nucleotide sequence ID" value="NZ_BONF01000028.1"/>
</dbReference>
<evidence type="ECO:0000313" key="8">
    <source>
        <dbReference type="Proteomes" id="UP000601223"/>
    </source>
</evidence>
<feature type="transmembrane region" description="Helical" evidence="5">
    <location>
        <begin position="380"/>
        <end position="405"/>
    </location>
</feature>
<evidence type="ECO:0000256" key="5">
    <source>
        <dbReference type="SAM" id="Phobius"/>
    </source>
</evidence>
<evidence type="ECO:0000256" key="4">
    <source>
        <dbReference type="ARBA" id="ARBA00023136"/>
    </source>
</evidence>
<accession>A0A8J3NM49</accession>
<feature type="transmembrane region" description="Helical" evidence="5">
    <location>
        <begin position="12"/>
        <end position="34"/>
    </location>
</feature>
<evidence type="ECO:0000256" key="1">
    <source>
        <dbReference type="ARBA" id="ARBA00004651"/>
    </source>
</evidence>
<dbReference type="Gene3D" id="1.20.1250.20">
    <property type="entry name" value="MFS general substrate transporter like domains"/>
    <property type="match status" value="2"/>
</dbReference>
<dbReference type="PANTHER" id="PTHR23530:SF1">
    <property type="entry name" value="PERMEASE, MAJOR FACILITATOR SUPERFAMILY-RELATED"/>
    <property type="match status" value="1"/>
</dbReference>
<keyword evidence="2 5" id="KW-0812">Transmembrane</keyword>
<feature type="domain" description="Major facilitator superfamily (MFS) profile" evidence="6">
    <location>
        <begin position="282"/>
        <end position="500"/>
    </location>
</feature>
<dbReference type="InterPro" id="IPR020846">
    <property type="entry name" value="MFS_dom"/>
</dbReference>
<feature type="transmembrane region" description="Helical" evidence="5">
    <location>
        <begin position="73"/>
        <end position="95"/>
    </location>
</feature>
<reference evidence="7 8" key="1">
    <citation type="submission" date="2021-01" db="EMBL/GenBank/DDBJ databases">
        <title>Whole genome shotgun sequence of Catellatospora bangladeshensis NBRC 107357.</title>
        <authorList>
            <person name="Komaki H."/>
            <person name="Tamura T."/>
        </authorList>
    </citation>
    <scope>NUCLEOTIDE SEQUENCE [LARGE SCALE GENOMIC DNA]</scope>
    <source>
        <strain evidence="7 8">NBRC 107357</strain>
    </source>
</reference>
<feature type="transmembrane region" description="Helical" evidence="5">
    <location>
        <begin position="353"/>
        <end position="374"/>
    </location>
</feature>
<feature type="transmembrane region" description="Helical" evidence="5">
    <location>
        <begin position="417"/>
        <end position="440"/>
    </location>
</feature>
<dbReference type="Pfam" id="PF07690">
    <property type="entry name" value="MFS_1"/>
    <property type="match status" value="1"/>
</dbReference>
<feature type="transmembrane region" description="Helical" evidence="5">
    <location>
        <begin position="446"/>
        <end position="466"/>
    </location>
</feature>
<feature type="transmembrane region" description="Helical" evidence="5">
    <location>
        <begin position="282"/>
        <end position="307"/>
    </location>
</feature>
<sequence>MITADSARRRYVAISFLTWLPVGLYLAPMVLLMLERGLSLGEVATIGAVYSVAIVVLELPTGGLSDVLGRRPVLLASAATGLGGLLLLGLGGSLWPLAASAMLRGVARALSSGPAEAWYVDAVHAAAGRDADLAPGLARGGMAASAAMAVGVLAGGAIPFLWPAGPGGATGGSSAVAGDGPTVAGSAAVAGDGSSIAGSAGVVGDGSSIAASAGAAGGGWFASVPGLAVPVLLAVACQLVLLVVVAVAMREQRTVRPGLGEVLRGVPSTVAAGLRLAGRDHVLVRLLFMSAVSGVALAVIELLTPAWMAVLAGGPGGGVLAYALVAAVGFAAGAAGNALGVPLARWLGAPGRAVAVCLLAAALALAGLAGTASLTGLPGVVAAGAAYLLMFVGLGAMVAPVGQLLHDRVGADERATVLSVDSLVLQLGAGAGSLALGWLATARGPGAAFAVSALLLCPAAVLLWHVPRRIRAGRLALVLRHGRPHLPARDRPREDRVPRP</sequence>
<gene>
    <name evidence="7" type="ORF">Cba03nite_46340</name>
</gene>
<dbReference type="GO" id="GO:0005886">
    <property type="term" value="C:plasma membrane"/>
    <property type="evidence" value="ECO:0007669"/>
    <property type="project" value="UniProtKB-SubCell"/>
</dbReference>
<dbReference type="PANTHER" id="PTHR23530">
    <property type="entry name" value="TRANSPORT PROTEIN-RELATED"/>
    <property type="match status" value="1"/>
</dbReference>
<dbReference type="InterPro" id="IPR011701">
    <property type="entry name" value="MFS"/>
</dbReference>
<dbReference type="SUPFAM" id="SSF103473">
    <property type="entry name" value="MFS general substrate transporter"/>
    <property type="match status" value="2"/>
</dbReference>
<dbReference type="GO" id="GO:0022857">
    <property type="term" value="F:transmembrane transporter activity"/>
    <property type="evidence" value="ECO:0007669"/>
    <property type="project" value="InterPro"/>
</dbReference>
<evidence type="ECO:0000313" key="7">
    <source>
        <dbReference type="EMBL" id="GIF83285.1"/>
    </source>
</evidence>
<comment type="subcellular location">
    <subcellularLocation>
        <location evidence="1">Cell membrane</location>
        <topology evidence="1">Multi-pass membrane protein</topology>
    </subcellularLocation>
</comment>
<dbReference type="InterPro" id="IPR036259">
    <property type="entry name" value="MFS_trans_sf"/>
</dbReference>
<feature type="transmembrane region" description="Helical" evidence="5">
    <location>
        <begin position="319"/>
        <end position="341"/>
    </location>
</feature>
<protein>
    <recommendedName>
        <fullName evidence="6">Major facilitator superfamily (MFS) profile domain-containing protein</fullName>
    </recommendedName>
</protein>
<dbReference type="InterPro" id="IPR053160">
    <property type="entry name" value="MFS_DHA3_Transporter"/>
</dbReference>
<organism evidence="7 8">
    <name type="scientific">Catellatospora bangladeshensis</name>
    <dbReference type="NCBI Taxonomy" id="310355"/>
    <lineage>
        <taxon>Bacteria</taxon>
        <taxon>Bacillati</taxon>
        <taxon>Actinomycetota</taxon>
        <taxon>Actinomycetes</taxon>
        <taxon>Micromonosporales</taxon>
        <taxon>Micromonosporaceae</taxon>
        <taxon>Catellatospora</taxon>
    </lineage>
</organism>
<evidence type="ECO:0000256" key="2">
    <source>
        <dbReference type="ARBA" id="ARBA00022692"/>
    </source>
</evidence>
<dbReference type="Proteomes" id="UP000601223">
    <property type="component" value="Unassembled WGS sequence"/>
</dbReference>
<feature type="transmembrane region" description="Helical" evidence="5">
    <location>
        <begin position="227"/>
        <end position="249"/>
    </location>
</feature>
<keyword evidence="3 5" id="KW-1133">Transmembrane helix</keyword>
<proteinExistence type="predicted"/>
<dbReference type="PROSITE" id="PS50850">
    <property type="entry name" value="MFS"/>
    <property type="match status" value="1"/>
</dbReference>
<evidence type="ECO:0000259" key="6">
    <source>
        <dbReference type="PROSITE" id="PS50850"/>
    </source>
</evidence>
<name>A0A8J3NM49_9ACTN</name>
<dbReference type="EMBL" id="BONF01000028">
    <property type="protein sequence ID" value="GIF83285.1"/>
    <property type="molecule type" value="Genomic_DNA"/>
</dbReference>
<keyword evidence="4 5" id="KW-0472">Membrane</keyword>
<evidence type="ECO:0000256" key="3">
    <source>
        <dbReference type="ARBA" id="ARBA00022989"/>
    </source>
</evidence>
<keyword evidence="8" id="KW-1185">Reference proteome</keyword>
<comment type="caution">
    <text evidence="7">The sequence shown here is derived from an EMBL/GenBank/DDBJ whole genome shotgun (WGS) entry which is preliminary data.</text>
</comment>
<dbReference type="AlphaFoldDB" id="A0A8J3NM49"/>